<keyword evidence="4" id="KW-1185">Reference proteome</keyword>
<protein>
    <submittedName>
        <fullName evidence="3">Toll/interleukin-1 receptor domain-containing protein</fullName>
    </submittedName>
</protein>
<gene>
    <name evidence="3" type="ORF">ACFOWE_14585</name>
</gene>
<dbReference type="Pfam" id="PF13676">
    <property type="entry name" value="TIR_2"/>
    <property type="match status" value="1"/>
</dbReference>
<evidence type="ECO:0000259" key="2">
    <source>
        <dbReference type="PROSITE" id="PS50104"/>
    </source>
</evidence>
<name>A0ABV8I923_9ACTN</name>
<evidence type="ECO:0000256" key="1">
    <source>
        <dbReference type="SAM" id="MobiDB-lite"/>
    </source>
</evidence>
<dbReference type="PROSITE" id="PS50104">
    <property type="entry name" value="TIR"/>
    <property type="match status" value="1"/>
</dbReference>
<dbReference type="RefSeq" id="WP_377287887.1">
    <property type="nucleotide sequence ID" value="NZ_JBHSBM010000017.1"/>
</dbReference>
<dbReference type="EMBL" id="JBHSBM010000017">
    <property type="protein sequence ID" value="MFC4059528.1"/>
    <property type="molecule type" value="Genomic_DNA"/>
</dbReference>
<dbReference type="Gene3D" id="3.40.50.10140">
    <property type="entry name" value="Toll/interleukin-1 receptor homology (TIR) domain"/>
    <property type="match status" value="1"/>
</dbReference>
<reference evidence="4" key="1">
    <citation type="journal article" date="2019" name="Int. J. Syst. Evol. Microbiol.">
        <title>The Global Catalogue of Microorganisms (GCM) 10K type strain sequencing project: providing services to taxonomists for standard genome sequencing and annotation.</title>
        <authorList>
            <consortium name="The Broad Institute Genomics Platform"/>
            <consortium name="The Broad Institute Genome Sequencing Center for Infectious Disease"/>
            <person name="Wu L."/>
            <person name="Ma J."/>
        </authorList>
    </citation>
    <scope>NUCLEOTIDE SEQUENCE [LARGE SCALE GENOMIC DNA]</scope>
    <source>
        <strain evidence="4">TBRC 4489</strain>
    </source>
</reference>
<proteinExistence type="predicted"/>
<feature type="domain" description="TIR" evidence="2">
    <location>
        <begin position="1"/>
        <end position="144"/>
    </location>
</feature>
<evidence type="ECO:0000313" key="3">
    <source>
        <dbReference type="EMBL" id="MFC4059528.1"/>
    </source>
</evidence>
<dbReference type="Proteomes" id="UP001595850">
    <property type="component" value="Unassembled WGS sequence"/>
</dbReference>
<keyword evidence="3" id="KW-0675">Receptor</keyword>
<evidence type="ECO:0000313" key="4">
    <source>
        <dbReference type="Proteomes" id="UP001595850"/>
    </source>
</evidence>
<dbReference type="InterPro" id="IPR000157">
    <property type="entry name" value="TIR_dom"/>
</dbReference>
<sequence>MATVFINYRTGDGEKTALLIDRELSGILGGEDHVFRATRSIRPGQRFPEELLGNVRRATVVLAVIGPAWARSPRLRDKDDWVRRELLEALTFGIPVVPVLEGPGARRLDPADLPLELKWLAEVQSERLDMEDLQAGLRRLFTRIAEWIPSLGPVVRPAPRPGAPDSGSVSNAADNVHGPVLQGRDITAGDVGTGIKNNHGIAHLGNGNVYRDSQHFSGDGATYVAGDNHGGIGHRFGNSREDEEGKR</sequence>
<organism evidence="3 4">
    <name type="scientific">Planomonospora corallina</name>
    <dbReference type="NCBI Taxonomy" id="1806052"/>
    <lineage>
        <taxon>Bacteria</taxon>
        <taxon>Bacillati</taxon>
        <taxon>Actinomycetota</taxon>
        <taxon>Actinomycetes</taxon>
        <taxon>Streptosporangiales</taxon>
        <taxon>Streptosporangiaceae</taxon>
        <taxon>Planomonospora</taxon>
    </lineage>
</organism>
<accession>A0ABV8I923</accession>
<dbReference type="SUPFAM" id="SSF52200">
    <property type="entry name" value="Toll/Interleukin receptor TIR domain"/>
    <property type="match status" value="1"/>
</dbReference>
<feature type="region of interest" description="Disordered" evidence="1">
    <location>
        <begin position="155"/>
        <end position="185"/>
    </location>
</feature>
<dbReference type="InterPro" id="IPR035897">
    <property type="entry name" value="Toll_tir_struct_dom_sf"/>
</dbReference>
<comment type="caution">
    <text evidence="3">The sequence shown here is derived from an EMBL/GenBank/DDBJ whole genome shotgun (WGS) entry which is preliminary data.</text>
</comment>